<dbReference type="PANTHER" id="PTHR31429">
    <property type="entry name" value="WRKY TRANSCRIPTION FACTOR 36-RELATED"/>
    <property type="match status" value="1"/>
</dbReference>
<dbReference type="GO" id="GO:0043565">
    <property type="term" value="F:sequence-specific DNA binding"/>
    <property type="evidence" value="ECO:0007669"/>
    <property type="project" value="InterPro"/>
</dbReference>
<evidence type="ECO:0000259" key="9">
    <source>
        <dbReference type="PROSITE" id="PS50811"/>
    </source>
</evidence>
<evidence type="ECO:0000256" key="6">
    <source>
        <dbReference type="ARBA" id="ARBA00023242"/>
    </source>
</evidence>
<dbReference type="FunFam" id="2.20.25.80:FF:000002">
    <property type="entry name" value="probable WRKY transcription factor 31"/>
    <property type="match status" value="1"/>
</dbReference>
<dbReference type="InterPro" id="IPR036576">
    <property type="entry name" value="WRKY_dom_sf"/>
</dbReference>
<dbReference type="SMART" id="SM00774">
    <property type="entry name" value="WRKY"/>
    <property type="match status" value="1"/>
</dbReference>
<evidence type="ECO:0000313" key="10">
    <source>
        <dbReference type="EMBL" id="CAA2984345.1"/>
    </source>
</evidence>
<keyword evidence="6" id="KW-0539">Nucleus</keyword>
<keyword evidence="5" id="KW-0804">Transcription</keyword>
<dbReference type="EMBL" id="CACTIH010003761">
    <property type="protein sequence ID" value="CAA2984345.1"/>
    <property type="molecule type" value="Genomic_DNA"/>
</dbReference>
<keyword evidence="2" id="KW-0805">Transcription regulation</keyword>
<feature type="region of interest" description="Disordered" evidence="8">
    <location>
        <begin position="256"/>
        <end position="284"/>
    </location>
</feature>
<evidence type="ECO:0000256" key="1">
    <source>
        <dbReference type="ARBA" id="ARBA00004123"/>
    </source>
</evidence>
<name>A0A8S0RW39_OLEEU</name>
<dbReference type="Gene3D" id="2.20.25.80">
    <property type="entry name" value="WRKY domain"/>
    <property type="match status" value="1"/>
</dbReference>
<keyword evidence="4" id="KW-0238">DNA-binding</keyword>
<feature type="compositionally biased region" description="Polar residues" evidence="8">
    <location>
        <begin position="261"/>
        <end position="271"/>
    </location>
</feature>
<dbReference type="PROSITE" id="PS50811">
    <property type="entry name" value="WRKY"/>
    <property type="match status" value="1"/>
</dbReference>
<keyword evidence="3" id="KW-0175">Coiled coil</keyword>
<feature type="region of interest" description="Disordered" evidence="8">
    <location>
        <begin position="102"/>
        <end position="136"/>
    </location>
</feature>
<dbReference type="InterPro" id="IPR044810">
    <property type="entry name" value="WRKY_plant"/>
</dbReference>
<protein>
    <submittedName>
        <fullName evidence="10">Probable WRKY transcription factor 72</fullName>
    </submittedName>
</protein>
<reference evidence="10 11" key="1">
    <citation type="submission" date="2019-12" db="EMBL/GenBank/DDBJ databases">
        <authorList>
            <person name="Alioto T."/>
            <person name="Alioto T."/>
            <person name="Gomez Garrido J."/>
        </authorList>
    </citation>
    <scope>NUCLEOTIDE SEQUENCE [LARGE SCALE GENOMIC DNA]</scope>
</reference>
<evidence type="ECO:0000256" key="4">
    <source>
        <dbReference type="ARBA" id="ARBA00023125"/>
    </source>
</evidence>
<comment type="caution">
    <text evidence="10">The sequence shown here is derived from an EMBL/GenBank/DDBJ whole genome shotgun (WGS) entry which is preliminary data.</text>
</comment>
<feature type="compositionally biased region" description="Basic and acidic residues" evidence="8">
    <location>
        <begin position="23"/>
        <end position="45"/>
    </location>
</feature>
<keyword evidence="11" id="KW-1185">Reference proteome</keyword>
<feature type="compositionally biased region" description="Basic and acidic residues" evidence="8">
    <location>
        <begin position="110"/>
        <end position="130"/>
    </location>
</feature>
<evidence type="ECO:0000256" key="3">
    <source>
        <dbReference type="ARBA" id="ARBA00023054"/>
    </source>
</evidence>
<dbReference type="Gramene" id="OE9A099002T1">
    <property type="protein sequence ID" value="OE9A099002C1"/>
    <property type="gene ID" value="OE9A099002"/>
</dbReference>
<evidence type="ECO:0000313" key="11">
    <source>
        <dbReference type="Proteomes" id="UP000594638"/>
    </source>
</evidence>
<dbReference type="AlphaFoldDB" id="A0A8S0RW39"/>
<dbReference type="Pfam" id="PF03106">
    <property type="entry name" value="WRKY"/>
    <property type="match status" value="1"/>
</dbReference>
<gene>
    <name evidence="10" type="ORF">OLEA9_A099002</name>
</gene>
<dbReference type="PANTHER" id="PTHR31429:SF24">
    <property type="entry name" value="WRKY TRANSCRIPTION FACTOR 72-RELATED"/>
    <property type="match status" value="1"/>
</dbReference>
<comment type="similarity">
    <text evidence="7">Belongs to the WRKY group II-b family.</text>
</comment>
<dbReference type="SUPFAM" id="SSF118290">
    <property type="entry name" value="WRKY DNA-binding domain"/>
    <property type="match status" value="1"/>
</dbReference>
<evidence type="ECO:0000256" key="2">
    <source>
        <dbReference type="ARBA" id="ARBA00023015"/>
    </source>
</evidence>
<feature type="region of interest" description="Disordered" evidence="8">
    <location>
        <begin position="1"/>
        <end position="45"/>
    </location>
</feature>
<feature type="domain" description="WRKY" evidence="9">
    <location>
        <begin position="172"/>
        <end position="238"/>
    </location>
</feature>
<evidence type="ECO:0000256" key="5">
    <source>
        <dbReference type="ARBA" id="ARBA00023163"/>
    </source>
</evidence>
<dbReference type="GO" id="GO:0005634">
    <property type="term" value="C:nucleus"/>
    <property type="evidence" value="ECO:0007669"/>
    <property type="project" value="UniProtKB-SubCell"/>
</dbReference>
<sequence>MEDARKSSTGNAVNEENSNNESASHEEKYCSKEATKKDEVESTKAKVTGVREENARLKMLLQQIDKDYRTLQMRFFDILRETDKDNNPIDPTIEEDTELISLRLGMSSRDQSKKEEKNTSSREENEELKVGSDYNFTGSKTGSMELKALRSEEDELSQTNVQRARVSVRARCETTTMNDGCQWRKYGQKISKGNPCPRAYYRCTVSPSCPVRKQVQRCSEDTSILITTYEGTHNHPLPPSATAMASTTSAAASMLLSGSSNSQPGLVSSPANVDPTYSLRGPNPNLSDISRARAFCLPNSSSTPFPTITLDLTTNPPTTASSGFSMFSSSFKSIPRVPSTSLSFSSSESYMIPTVWGNGSLNYGIYPYNSNHLSSAHFRRPSQEQSSQSYPKKLNQQEALTETLTKVIKSDPSLQSVITTAISSMVANGNATQVNNDKAKNIG</sequence>
<evidence type="ECO:0000256" key="8">
    <source>
        <dbReference type="SAM" id="MobiDB-lite"/>
    </source>
</evidence>
<comment type="subcellular location">
    <subcellularLocation>
        <location evidence="1">Nucleus</location>
    </subcellularLocation>
</comment>
<dbReference type="OrthoDB" id="1093223at2759"/>
<dbReference type="InterPro" id="IPR003657">
    <property type="entry name" value="WRKY_dom"/>
</dbReference>
<proteinExistence type="inferred from homology"/>
<evidence type="ECO:0000256" key="7">
    <source>
        <dbReference type="ARBA" id="ARBA00061007"/>
    </source>
</evidence>
<accession>A0A8S0RW39</accession>
<dbReference type="GO" id="GO:0003700">
    <property type="term" value="F:DNA-binding transcription factor activity"/>
    <property type="evidence" value="ECO:0007669"/>
    <property type="project" value="InterPro"/>
</dbReference>
<dbReference type="Proteomes" id="UP000594638">
    <property type="component" value="Unassembled WGS sequence"/>
</dbReference>
<organism evidence="10 11">
    <name type="scientific">Olea europaea subsp. europaea</name>
    <dbReference type="NCBI Taxonomy" id="158383"/>
    <lineage>
        <taxon>Eukaryota</taxon>
        <taxon>Viridiplantae</taxon>
        <taxon>Streptophyta</taxon>
        <taxon>Embryophyta</taxon>
        <taxon>Tracheophyta</taxon>
        <taxon>Spermatophyta</taxon>
        <taxon>Magnoliopsida</taxon>
        <taxon>eudicotyledons</taxon>
        <taxon>Gunneridae</taxon>
        <taxon>Pentapetalae</taxon>
        <taxon>asterids</taxon>
        <taxon>lamiids</taxon>
        <taxon>Lamiales</taxon>
        <taxon>Oleaceae</taxon>
        <taxon>Oleeae</taxon>
        <taxon>Olea</taxon>
    </lineage>
</organism>
<feature type="compositionally biased region" description="Low complexity" evidence="8">
    <location>
        <begin position="11"/>
        <end position="22"/>
    </location>
</feature>